<geneLocation type="plasmid" evidence="1 2">
    <name>p1</name>
</geneLocation>
<dbReference type="RefSeq" id="WP_205295508.1">
    <property type="nucleotide sequence ID" value="NZ_CP070369.1"/>
</dbReference>
<sequence length="68" mass="7358">MIDVYDAWPGPLLQAASRSVHSVVMDGYGHTAWGDCDESIDMTDKTVLVAGTRNHAILWPDTVASITV</sequence>
<evidence type="ECO:0000313" key="1">
    <source>
        <dbReference type="EMBL" id="QRZ14530.1"/>
    </source>
</evidence>
<dbReference type="EMBL" id="CP070369">
    <property type="protein sequence ID" value="QRZ14530.1"/>
    <property type="molecule type" value="Genomic_DNA"/>
</dbReference>
<gene>
    <name evidence="1" type="ORF">JWJ88_11605</name>
</gene>
<organism evidence="1 2">
    <name type="scientific">Paracoccus methylovorus</name>
    <dbReference type="NCBI Taxonomy" id="2812658"/>
    <lineage>
        <taxon>Bacteria</taxon>
        <taxon>Pseudomonadati</taxon>
        <taxon>Pseudomonadota</taxon>
        <taxon>Alphaproteobacteria</taxon>
        <taxon>Rhodobacterales</taxon>
        <taxon>Paracoccaceae</taxon>
        <taxon>Paracoccus</taxon>
    </lineage>
</organism>
<reference evidence="1 2" key="1">
    <citation type="submission" date="2021-02" db="EMBL/GenBank/DDBJ databases">
        <title>Paracoccus methylovroum sp.nov., a new methanol and methylamine utilizing methylotrophic denitrifer.</title>
        <authorList>
            <person name="Timsy T."/>
            <person name="Behrendt U."/>
            <person name="Ulrich A."/>
            <person name="Spanner T."/>
            <person name="Foesel B.U."/>
            <person name="Horn M.A."/>
            <person name="Kolb S."/>
        </authorList>
    </citation>
    <scope>NUCLEOTIDE SEQUENCE [LARGE SCALE GENOMIC DNA]</scope>
    <source>
        <strain evidence="1 2">H4-D09</strain>
        <plasmid evidence="1 2">p1</plasmid>
    </source>
</reference>
<proteinExistence type="predicted"/>
<protein>
    <recommendedName>
        <fullName evidence="3">Alpha/beta hydrolase</fullName>
    </recommendedName>
</protein>
<accession>A0ABX7JJX0</accession>
<evidence type="ECO:0000313" key="2">
    <source>
        <dbReference type="Proteomes" id="UP000663629"/>
    </source>
</evidence>
<dbReference type="Proteomes" id="UP000663629">
    <property type="component" value="Plasmid p1"/>
</dbReference>
<name>A0ABX7JJX0_9RHOB</name>
<evidence type="ECO:0008006" key="3">
    <source>
        <dbReference type="Google" id="ProtNLM"/>
    </source>
</evidence>
<keyword evidence="1" id="KW-0614">Plasmid</keyword>
<keyword evidence="2" id="KW-1185">Reference proteome</keyword>